<protein>
    <recommendedName>
        <fullName evidence="3">Phytase-like domain-containing protein</fullName>
    </recommendedName>
</protein>
<sequence length="530" mass="57491">MSIIMVSSLIYSLCAVSGLLATTVNGLPKKGHRAETSLPIVKQTKCGSHTYQYNGLVGYGTVPSNAVDKYGDTLGGFGSSIAIEQASWKKNSDGTYEGIAWAIPDRGWNTQGTLNVQSRIQKLSLKLTLAPGATVSNPSDPNLEIELLDTLLLTGPDGTPMTGLDADFSGNISYPGFPGMPGATYPGDGFGGSGAGGRRISLDSEGIVIGKDGAFWVSDEYGPYVYKFSREGRMLQAIQPPAAYIPRRNGKVSFSAASAPIYEPDRQTDPEDPETGRNNNQGFEGLAISRDGKTLYALIQSALNNDGGPKKRYRKQARMLEYDISGSTPKYTHEYVVTLATFVDPHEEDPSKATIAASQSEIHYLPTGDFLILSRDSNAGRAAEYTESVYRHADIISKSAQTTDIKSKSNDKADGSIASSEGVLDDGINPLDYCSFVDYNLNSELGKFRLHNGGAQDEHLLNEKWESLALVPVDPSKEFEDDGKNEYFLISFSDNDYITQDGHLNFGKFKYADKSGFNVDTQVLVFRVTL</sequence>
<evidence type="ECO:0000313" key="4">
    <source>
        <dbReference type="EMBL" id="KDB26611.1"/>
    </source>
</evidence>
<dbReference type="AlphaFoldDB" id="A0A059JFF0"/>
<evidence type="ECO:0000259" key="3">
    <source>
        <dbReference type="Pfam" id="PF13449"/>
    </source>
</evidence>
<dbReference type="PANTHER" id="PTHR37957">
    <property type="entry name" value="BLR7070 PROTEIN"/>
    <property type="match status" value="1"/>
</dbReference>
<feature type="domain" description="Phytase-like" evidence="3">
    <location>
        <begin position="98"/>
        <end position="408"/>
    </location>
</feature>
<dbReference type="HOGENOM" id="CLU_026803_0_0_1"/>
<organism evidence="4 5">
    <name type="scientific">Trichophyton interdigitale (strain MR816)</name>
    <dbReference type="NCBI Taxonomy" id="1215338"/>
    <lineage>
        <taxon>Eukaryota</taxon>
        <taxon>Fungi</taxon>
        <taxon>Dikarya</taxon>
        <taxon>Ascomycota</taxon>
        <taxon>Pezizomycotina</taxon>
        <taxon>Eurotiomycetes</taxon>
        <taxon>Eurotiomycetidae</taxon>
        <taxon>Onygenales</taxon>
        <taxon>Arthrodermataceae</taxon>
        <taxon>Trichophyton</taxon>
    </lineage>
</organism>
<accession>A0A059JFF0</accession>
<reference evidence="4 5" key="1">
    <citation type="submission" date="2014-02" db="EMBL/GenBank/DDBJ databases">
        <title>The Genome Sequence of Trichophyton interdigitale MR816.</title>
        <authorList>
            <consortium name="The Broad Institute Genomics Platform"/>
            <person name="Cuomo C.A."/>
            <person name="White T.C."/>
            <person name="Graser Y."/>
            <person name="Martinez-Rossi N."/>
            <person name="Heitman J."/>
            <person name="Young S.K."/>
            <person name="Zeng Q."/>
            <person name="Gargeya S."/>
            <person name="Abouelleil A."/>
            <person name="Alvarado L."/>
            <person name="Chapman S.B."/>
            <person name="Gainer-Dewar J."/>
            <person name="Goldberg J."/>
            <person name="Griggs A."/>
            <person name="Gujja S."/>
            <person name="Hansen M."/>
            <person name="Howarth C."/>
            <person name="Imamovic A."/>
            <person name="Larimer J."/>
            <person name="Martinez D."/>
            <person name="Murphy C."/>
            <person name="Pearson M.D."/>
            <person name="Persinoti G."/>
            <person name="Poon T."/>
            <person name="Priest M."/>
            <person name="Roberts A.D."/>
            <person name="Saif S."/>
            <person name="Shea T.D."/>
            <person name="Sykes S.N."/>
            <person name="Wortman J."/>
            <person name="Nusbaum C."/>
            <person name="Birren B."/>
        </authorList>
    </citation>
    <scope>NUCLEOTIDE SEQUENCE [LARGE SCALE GENOMIC DNA]</scope>
    <source>
        <strain evidence="4 5">MR816</strain>
    </source>
</reference>
<gene>
    <name evidence="4" type="ORF">H109_01580</name>
</gene>
<dbReference type="OrthoDB" id="425936at2759"/>
<evidence type="ECO:0000313" key="5">
    <source>
        <dbReference type="Proteomes" id="UP000024533"/>
    </source>
</evidence>
<dbReference type="Proteomes" id="UP000024533">
    <property type="component" value="Unassembled WGS sequence"/>
</dbReference>
<feature type="signal peptide" evidence="2">
    <location>
        <begin position="1"/>
        <end position="21"/>
    </location>
</feature>
<dbReference type="SUPFAM" id="SSF101898">
    <property type="entry name" value="NHL repeat"/>
    <property type="match status" value="1"/>
</dbReference>
<name>A0A059JFF0_TRIIM</name>
<dbReference type="PANTHER" id="PTHR37957:SF1">
    <property type="entry name" value="PHYTASE-LIKE DOMAIN-CONTAINING PROTEIN"/>
    <property type="match status" value="1"/>
</dbReference>
<comment type="caution">
    <text evidence="4">The sequence shown here is derived from an EMBL/GenBank/DDBJ whole genome shotgun (WGS) entry which is preliminary data.</text>
</comment>
<keyword evidence="2" id="KW-0732">Signal</keyword>
<dbReference type="EMBL" id="AOKY01000115">
    <property type="protein sequence ID" value="KDB26611.1"/>
    <property type="molecule type" value="Genomic_DNA"/>
</dbReference>
<dbReference type="STRING" id="1215338.A0A059JFF0"/>
<dbReference type="InterPro" id="IPR027372">
    <property type="entry name" value="Phytase-like_dom"/>
</dbReference>
<feature type="chain" id="PRO_5001575443" description="Phytase-like domain-containing protein" evidence="2">
    <location>
        <begin position="22"/>
        <end position="530"/>
    </location>
</feature>
<dbReference type="Pfam" id="PF13449">
    <property type="entry name" value="Phytase-like"/>
    <property type="match status" value="1"/>
</dbReference>
<keyword evidence="5" id="KW-1185">Reference proteome</keyword>
<evidence type="ECO:0000256" key="1">
    <source>
        <dbReference type="SAM" id="MobiDB-lite"/>
    </source>
</evidence>
<feature type="region of interest" description="Disordered" evidence="1">
    <location>
        <begin position="257"/>
        <end position="283"/>
    </location>
</feature>
<evidence type="ECO:0000256" key="2">
    <source>
        <dbReference type="SAM" id="SignalP"/>
    </source>
</evidence>
<proteinExistence type="predicted"/>
<dbReference type="OMA" id="GIAWAIP"/>